<keyword evidence="6 10" id="KW-0547">Nucleotide-binding</keyword>
<keyword evidence="4 10" id="KW-0808">Transferase</keyword>
<organism evidence="14 15">
    <name type="scientific">Secundilactobacillus odoratitofui DSM 19909 = JCM 15043</name>
    <dbReference type="NCBI Taxonomy" id="1423776"/>
    <lineage>
        <taxon>Bacteria</taxon>
        <taxon>Bacillati</taxon>
        <taxon>Bacillota</taxon>
        <taxon>Bacilli</taxon>
        <taxon>Lactobacillales</taxon>
        <taxon>Lactobacillaceae</taxon>
        <taxon>Secundilactobacillus</taxon>
    </lineage>
</organism>
<comment type="cofactor">
    <cofactor evidence="1 10">
        <name>Mg(2+)</name>
        <dbReference type="ChEBI" id="CHEBI:18420"/>
    </cofactor>
</comment>
<dbReference type="AlphaFoldDB" id="A0A0R1LXM2"/>
<comment type="function">
    <text evidence="2 10 12">Catalyzes the transfer of a dimethylallyl group onto the adenine at position 37 in tRNAs that read codons beginning with uridine, leading to the formation of N6-(dimethylallyl)adenosine (i(6)A).</text>
</comment>
<feature type="site" description="Interaction with substrate tRNA" evidence="10">
    <location>
        <position position="102"/>
    </location>
</feature>
<feature type="site" description="Interaction with substrate tRNA" evidence="10">
    <location>
        <position position="127"/>
    </location>
</feature>
<evidence type="ECO:0000256" key="6">
    <source>
        <dbReference type="ARBA" id="ARBA00022741"/>
    </source>
</evidence>
<evidence type="ECO:0000256" key="2">
    <source>
        <dbReference type="ARBA" id="ARBA00003213"/>
    </source>
</evidence>
<feature type="binding site" evidence="10">
    <location>
        <begin position="13"/>
        <end position="18"/>
    </location>
    <ligand>
        <name>substrate</name>
    </ligand>
</feature>
<keyword evidence="5 10" id="KW-0819">tRNA processing</keyword>
<keyword evidence="8 10" id="KW-0460">Magnesium</keyword>
<evidence type="ECO:0000256" key="5">
    <source>
        <dbReference type="ARBA" id="ARBA00022694"/>
    </source>
</evidence>
<evidence type="ECO:0000313" key="15">
    <source>
        <dbReference type="Proteomes" id="UP000051160"/>
    </source>
</evidence>
<dbReference type="GO" id="GO:0005524">
    <property type="term" value="F:ATP binding"/>
    <property type="evidence" value="ECO:0007669"/>
    <property type="project" value="UniProtKB-UniRule"/>
</dbReference>
<comment type="catalytic activity">
    <reaction evidence="9 10 11">
        <text>adenosine(37) in tRNA + dimethylallyl diphosphate = N(6)-dimethylallyladenosine(37) in tRNA + diphosphate</text>
        <dbReference type="Rhea" id="RHEA:26482"/>
        <dbReference type="Rhea" id="RHEA-COMP:10162"/>
        <dbReference type="Rhea" id="RHEA-COMP:10375"/>
        <dbReference type="ChEBI" id="CHEBI:33019"/>
        <dbReference type="ChEBI" id="CHEBI:57623"/>
        <dbReference type="ChEBI" id="CHEBI:74411"/>
        <dbReference type="ChEBI" id="CHEBI:74415"/>
        <dbReference type="EC" id="2.5.1.75"/>
    </reaction>
</comment>
<dbReference type="PANTHER" id="PTHR11088:SF60">
    <property type="entry name" value="TRNA DIMETHYLALLYLTRANSFERASE"/>
    <property type="match status" value="1"/>
</dbReference>
<dbReference type="EMBL" id="AZEE01000028">
    <property type="protein sequence ID" value="KRK97956.1"/>
    <property type="molecule type" value="Genomic_DNA"/>
</dbReference>
<dbReference type="Gene3D" id="1.10.20.140">
    <property type="match status" value="1"/>
</dbReference>
<evidence type="ECO:0000256" key="11">
    <source>
        <dbReference type="RuleBase" id="RU003783"/>
    </source>
</evidence>
<feature type="region of interest" description="Interaction with substrate tRNA" evidence="10">
    <location>
        <begin position="36"/>
        <end position="39"/>
    </location>
</feature>
<evidence type="ECO:0000256" key="1">
    <source>
        <dbReference type="ARBA" id="ARBA00001946"/>
    </source>
</evidence>
<dbReference type="Proteomes" id="UP000051160">
    <property type="component" value="Unassembled WGS sequence"/>
</dbReference>
<evidence type="ECO:0000313" key="14">
    <source>
        <dbReference type="EMBL" id="KRK97956.1"/>
    </source>
</evidence>
<comment type="subunit">
    <text evidence="10">Monomer.</text>
</comment>
<dbReference type="GO" id="GO:0006400">
    <property type="term" value="P:tRNA modification"/>
    <property type="evidence" value="ECO:0007669"/>
    <property type="project" value="TreeGrafter"/>
</dbReference>
<evidence type="ECO:0000256" key="10">
    <source>
        <dbReference type="HAMAP-Rule" id="MF_00185"/>
    </source>
</evidence>
<name>A0A0R1LXM2_9LACO</name>
<dbReference type="EC" id="2.5.1.75" evidence="10"/>
<keyword evidence="15" id="KW-1185">Reference proteome</keyword>
<evidence type="ECO:0000256" key="7">
    <source>
        <dbReference type="ARBA" id="ARBA00022840"/>
    </source>
</evidence>
<protein>
    <recommendedName>
        <fullName evidence="10">tRNA dimethylallyltransferase</fullName>
        <ecNumber evidence="10">2.5.1.75</ecNumber>
    </recommendedName>
    <alternativeName>
        <fullName evidence="10">Dimethylallyl diphosphate:tRNA dimethylallyltransferase</fullName>
        <shortName evidence="10">DMAPP:tRNA dimethylallyltransferase</shortName>
        <shortName evidence="10">DMATase</shortName>
    </alternativeName>
    <alternativeName>
        <fullName evidence="10">Isopentenyl-diphosphate:tRNA isopentenyltransferase</fullName>
        <shortName evidence="10">IPP transferase</shortName>
        <shortName evidence="10">IPPT</shortName>
        <shortName evidence="10">IPTase</shortName>
    </alternativeName>
</protein>
<evidence type="ECO:0000256" key="12">
    <source>
        <dbReference type="RuleBase" id="RU003784"/>
    </source>
</evidence>
<reference evidence="14 15" key="1">
    <citation type="journal article" date="2015" name="Genome Announc.">
        <title>Expanding the biotechnology potential of lactobacilli through comparative genomics of 213 strains and associated genera.</title>
        <authorList>
            <person name="Sun Z."/>
            <person name="Harris H.M."/>
            <person name="McCann A."/>
            <person name="Guo C."/>
            <person name="Argimon S."/>
            <person name="Zhang W."/>
            <person name="Yang X."/>
            <person name="Jeffery I.B."/>
            <person name="Cooney J.C."/>
            <person name="Kagawa T.F."/>
            <person name="Liu W."/>
            <person name="Song Y."/>
            <person name="Salvetti E."/>
            <person name="Wrobel A."/>
            <person name="Rasinkangas P."/>
            <person name="Parkhill J."/>
            <person name="Rea M.C."/>
            <person name="O'Sullivan O."/>
            <person name="Ritari J."/>
            <person name="Douillard F.P."/>
            <person name="Paul Ross R."/>
            <person name="Yang R."/>
            <person name="Briner A.E."/>
            <person name="Felis G.E."/>
            <person name="de Vos W.M."/>
            <person name="Barrangou R."/>
            <person name="Klaenhammer T.R."/>
            <person name="Caufield P.W."/>
            <person name="Cui Y."/>
            <person name="Zhang H."/>
            <person name="O'Toole P.W."/>
        </authorList>
    </citation>
    <scope>NUCLEOTIDE SEQUENCE [LARGE SCALE GENOMIC DNA]</scope>
    <source>
        <strain evidence="14 15">DSM 19909</strain>
    </source>
</reference>
<dbReference type="NCBIfam" id="TIGR00174">
    <property type="entry name" value="miaA"/>
    <property type="match status" value="1"/>
</dbReference>
<dbReference type="PATRIC" id="fig|1423776.4.peg.940"/>
<dbReference type="SUPFAM" id="SSF52540">
    <property type="entry name" value="P-loop containing nucleoside triphosphate hydrolases"/>
    <property type="match status" value="2"/>
</dbReference>
<comment type="similarity">
    <text evidence="3 10 13">Belongs to the IPP transferase family.</text>
</comment>
<dbReference type="HAMAP" id="MF_00185">
    <property type="entry name" value="IPP_trans"/>
    <property type="match status" value="1"/>
</dbReference>
<accession>A0A0R1LXM2</accession>
<dbReference type="Pfam" id="PF01715">
    <property type="entry name" value="IPPT"/>
    <property type="match status" value="1"/>
</dbReference>
<keyword evidence="7 10" id="KW-0067">ATP-binding</keyword>
<gene>
    <name evidence="10" type="primary">miaA</name>
    <name evidence="14" type="ORF">FD04_GL000931</name>
</gene>
<dbReference type="GO" id="GO:0052381">
    <property type="term" value="F:tRNA dimethylallyltransferase activity"/>
    <property type="evidence" value="ECO:0007669"/>
    <property type="project" value="UniProtKB-UniRule"/>
</dbReference>
<dbReference type="InterPro" id="IPR027417">
    <property type="entry name" value="P-loop_NTPase"/>
</dbReference>
<comment type="caution">
    <text evidence="14">The sequence shown here is derived from an EMBL/GenBank/DDBJ whole genome shotgun (WGS) entry which is preliminary data.</text>
</comment>
<dbReference type="Gene3D" id="3.40.50.300">
    <property type="entry name" value="P-loop containing nucleotide triphosphate hydrolases"/>
    <property type="match status" value="1"/>
</dbReference>
<comment type="caution">
    <text evidence="10">Lacks conserved residue(s) required for the propagation of feature annotation.</text>
</comment>
<dbReference type="InterPro" id="IPR018022">
    <property type="entry name" value="IPT"/>
</dbReference>
<dbReference type="PANTHER" id="PTHR11088">
    <property type="entry name" value="TRNA DIMETHYLALLYLTRANSFERASE"/>
    <property type="match status" value="1"/>
</dbReference>
<proteinExistence type="inferred from homology"/>
<dbReference type="InterPro" id="IPR039657">
    <property type="entry name" value="Dimethylallyltransferase"/>
</dbReference>
<feature type="binding site" evidence="10">
    <location>
        <begin position="11"/>
        <end position="18"/>
    </location>
    <ligand>
        <name>ATP</name>
        <dbReference type="ChEBI" id="CHEBI:30616"/>
    </ligand>
</feature>
<evidence type="ECO:0000256" key="3">
    <source>
        <dbReference type="ARBA" id="ARBA00005842"/>
    </source>
</evidence>
<evidence type="ECO:0000256" key="13">
    <source>
        <dbReference type="RuleBase" id="RU003785"/>
    </source>
</evidence>
<evidence type="ECO:0000256" key="4">
    <source>
        <dbReference type="ARBA" id="ARBA00022679"/>
    </source>
</evidence>
<sequence length="309" mass="35340">MKLKKVLAIIGPTAVGKTALSLQLAKQFNGEIISGDSMQVYRGLDIGTAKILPDERAGIPHYLIDIRDVNQRYSVADFVAEATQLISEITNRGGLPIIVGGTGFYLKALLYQMNLGGDHYDETENNRQKWHQFATEQGQTALWQRLNELDPAAAQNIPVSNERRVVRALEVYERTGTRFSEQQTELLPRYDAYVVGLNTDRAVLYERINQRVDLMMHTGLLDEARQLYAQGGRQWQSGKGIGYRELFEYFDGQLTQAAAVDKIKLDTRHYAKRQLTWFRHQIPVHWYDLIEDQQAQKQIGTDILTWLKN</sequence>
<evidence type="ECO:0000256" key="9">
    <source>
        <dbReference type="ARBA" id="ARBA00049563"/>
    </source>
</evidence>
<dbReference type="STRING" id="1423776.FD04_GL000931"/>
<evidence type="ECO:0000256" key="8">
    <source>
        <dbReference type="ARBA" id="ARBA00022842"/>
    </source>
</evidence>